<dbReference type="EMBL" id="JARKIE010000050">
    <property type="protein sequence ID" value="KAJ7692689.1"/>
    <property type="molecule type" value="Genomic_DNA"/>
</dbReference>
<evidence type="ECO:0000313" key="1">
    <source>
        <dbReference type="EMBL" id="KAJ7692689.1"/>
    </source>
</evidence>
<name>A0AAD7DIP8_MYCRO</name>
<evidence type="ECO:0000313" key="2">
    <source>
        <dbReference type="Proteomes" id="UP001221757"/>
    </source>
</evidence>
<proteinExistence type="predicted"/>
<protein>
    <submittedName>
        <fullName evidence="1">Uncharacterized protein</fullName>
    </submittedName>
</protein>
<gene>
    <name evidence="1" type="ORF">B0H17DRAFT_1132925</name>
</gene>
<dbReference type="AlphaFoldDB" id="A0AAD7DIP8"/>
<comment type="caution">
    <text evidence="1">The sequence shown here is derived from an EMBL/GenBank/DDBJ whole genome shotgun (WGS) entry which is preliminary data.</text>
</comment>
<accession>A0AAD7DIP8</accession>
<dbReference type="Proteomes" id="UP001221757">
    <property type="component" value="Unassembled WGS sequence"/>
</dbReference>
<keyword evidence="2" id="KW-1185">Reference proteome</keyword>
<sequence>MTLLELRAFAAHCKDLVSLSINVDSSTVPPFENSPETRISQRRLYSLDVAASPISDPPTVAQFLSGLFPALRGFGTLAEWRWDDPVDDDDDEETAHARACHAQWKQVEALVPIIAAIRREELEWAQVSTG</sequence>
<reference evidence="1" key="1">
    <citation type="submission" date="2023-03" db="EMBL/GenBank/DDBJ databases">
        <title>Massive genome expansion in bonnet fungi (Mycena s.s.) driven by repeated elements and novel gene families across ecological guilds.</title>
        <authorList>
            <consortium name="Lawrence Berkeley National Laboratory"/>
            <person name="Harder C.B."/>
            <person name="Miyauchi S."/>
            <person name="Viragh M."/>
            <person name="Kuo A."/>
            <person name="Thoen E."/>
            <person name="Andreopoulos B."/>
            <person name="Lu D."/>
            <person name="Skrede I."/>
            <person name="Drula E."/>
            <person name="Henrissat B."/>
            <person name="Morin E."/>
            <person name="Kohler A."/>
            <person name="Barry K."/>
            <person name="LaButti K."/>
            <person name="Morin E."/>
            <person name="Salamov A."/>
            <person name="Lipzen A."/>
            <person name="Mereny Z."/>
            <person name="Hegedus B."/>
            <person name="Baldrian P."/>
            <person name="Stursova M."/>
            <person name="Weitz H."/>
            <person name="Taylor A."/>
            <person name="Grigoriev I.V."/>
            <person name="Nagy L.G."/>
            <person name="Martin F."/>
            <person name="Kauserud H."/>
        </authorList>
    </citation>
    <scope>NUCLEOTIDE SEQUENCE</scope>
    <source>
        <strain evidence="1">CBHHK067</strain>
    </source>
</reference>
<organism evidence="1 2">
    <name type="scientific">Mycena rosella</name>
    <name type="common">Pink bonnet</name>
    <name type="synonym">Agaricus rosellus</name>
    <dbReference type="NCBI Taxonomy" id="1033263"/>
    <lineage>
        <taxon>Eukaryota</taxon>
        <taxon>Fungi</taxon>
        <taxon>Dikarya</taxon>
        <taxon>Basidiomycota</taxon>
        <taxon>Agaricomycotina</taxon>
        <taxon>Agaricomycetes</taxon>
        <taxon>Agaricomycetidae</taxon>
        <taxon>Agaricales</taxon>
        <taxon>Marasmiineae</taxon>
        <taxon>Mycenaceae</taxon>
        <taxon>Mycena</taxon>
    </lineage>
</organism>